<evidence type="ECO:0000256" key="4">
    <source>
        <dbReference type="ARBA" id="ARBA00022692"/>
    </source>
</evidence>
<reference evidence="8 9" key="1">
    <citation type="submission" date="2019-06" db="EMBL/GenBank/DDBJ databases">
        <title>Whole genome shotgun sequence of Corynebacterium flavescens NBRC 14136.</title>
        <authorList>
            <person name="Hosoyama A."/>
            <person name="Uohara A."/>
            <person name="Ohji S."/>
            <person name="Ichikawa N."/>
        </authorList>
    </citation>
    <scope>NUCLEOTIDE SEQUENCE [LARGE SCALE GENOMIC DNA]</scope>
    <source>
        <strain evidence="8 9">NBRC 14136</strain>
    </source>
</reference>
<organism evidence="8 9">
    <name type="scientific">Corynebacterium flavescens</name>
    <dbReference type="NCBI Taxonomy" id="28028"/>
    <lineage>
        <taxon>Bacteria</taxon>
        <taxon>Bacillati</taxon>
        <taxon>Actinomycetota</taxon>
        <taxon>Actinomycetes</taxon>
        <taxon>Mycobacteriales</taxon>
        <taxon>Corynebacteriaceae</taxon>
        <taxon>Corynebacterium</taxon>
    </lineage>
</organism>
<gene>
    <name evidence="8" type="primary">yhjB</name>
    <name evidence="8" type="ORF">CFL01nite_18440</name>
</gene>
<keyword evidence="6 7" id="KW-0472">Membrane</keyword>
<dbReference type="Gene3D" id="1.20.1730.10">
    <property type="entry name" value="Sodium/glucose cotransporter"/>
    <property type="match status" value="1"/>
</dbReference>
<feature type="transmembrane region" description="Helical" evidence="7">
    <location>
        <begin position="315"/>
        <end position="337"/>
    </location>
</feature>
<dbReference type="InterPro" id="IPR050277">
    <property type="entry name" value="Sodium:Solute_Symporter"/>
</dbReference>
<feature type="transmembrane region" description="Helical" evidence="7">
    <location>
        <begin position="270"/>
        <end position="290"/>
    </location>
</feature>
<comment type="similarity">
    <text evidence="2">Belongs to the sodium:solute symporter (SSF) (TC 2.A.21) family.</text>
</comment>
<feature type="transmembrane region" description="Helical" evidence="7">
    <location>
        <begin position="444"/>
        <end position="462"/>
    </location>
</feature>
<dbReference type="Proteomes" id="UP000315353">
    <property type="component" value="Unassembled WGS sequence"/>
</dbReference>
<feature type="transmembrane region" description="Helical" evidence="7">
    <location>
        <begin position="43"/>
        <end position="67"/>
    </location>
</feature>
<feature type="transmembrane region" description="Helical" evidence="7">
    <location>
        <begin position="228"/>
        <end position="249"/>
    </location>
</feature>
<comment type="subcellular location">
    <subcellularLocation>
        <location evidence="1">Membrane</location>
        <topology evidence="1">Multi-pass membrane protein</topology>
    </subcellularLocation>
</comment>
<accession>A0AB73B904</accession>
<evidence type="ECO:0000256" key="5">
    <source>
        <dbReference type="ARBA" id="ARBA00022989"/>
    </source>
</evidence>
<evidence type="ECO:0000313" key="8">
    <source>
        <dbReference type="EMBL" id="GEB98349.1"/>
    </source>
</evidence>
<dbReference type="GO" id="GO:0022857">
    <property type="term" value="F:transmembrane transporter activity"/>
    <property type="evidence" value="ECO:0007669"/>
    <property type="project" value="InterPro"/>
</dbReference>
<comment type="caution">
    <text evidence="8">The sequence shown here is derived from an EMBL/GenBank/DDBJ whole genome shotgun (WGS) entry which is preliminary data.</text>
</comment>
<dbReference type="PANTHER" id="PTHR48086">
    <property type="entry name" value="SODIUM/PROLINE SYMPORTER-RELATED"/>
    <property type="match status" value="1"/>
</dbReference>
<dbReference type="AlphaFoldDB" id="A0AB73B904"/>
<feature type="transmembrane region" description="Helical" evidence="7">
    <location>
        <begin position="384"/>
        <end position="403"/>
    </location>
</feature>
<feature type="transmembrane region" description="Helical" evidence="7">
    <location>
        <begin position="6"/>
        <end position="22"/>
    </location>
</feature>
<dbReference type="EMBL" id="BJNB01000031">
    <property type="protein sequence ID" value="GEB98349.1"/>
    <property type="molecule type" value="Genomic_DNA"/>
</dbReference>
<evidence type="ECO:0000256" key="6">
    <source>
        <dbReference type="ARBA" id="ARBA00023136"/>
    </source>
</evidence>
<feature type="transmembrane region" description="Helical" evidence="7">
    <location>
        <begin position="358"/>
        <end position="378"/>
    </location>
</feature>
<dbReference type="GeneID" id="82879329"/>
<protein>
    <submittedName>
        <fullName evidence="8">Symporter YhjB</fullName>
    </submittedName>
</protein>
<evidence type="ECO:0000256" key="7">
    <source>
        <dbReference type="SAM" id="Phobius"/>
    </source>
</evidence>
<keyword evidence="5 7" id="KW-1133">Transmembrane helix</keyword>
<evidence type="ECO:0000256" key="3">
    <source>
        <dbReference type="ARBA" id="ARBA00022448"/>
    </source>
</evidence>
<dbReference type="RefSeq" id="WP_084559102.1">
    <property type="nucleotide sequence ID" value="NZ_BJNB01000031.1"/>
</dbReference>
<dbReference type="GO" id="GO:0005886">
    <property type="term" value="C:plasma membrane"/>
    <property type="evidence" value="ECO:0007669"/>
    <property type="project" value="TreeGrafter"/>
</dbReference>
<feature type="transmembrane region" description="Helical" evidence="7">
    <location>
        <begin position="152"/>
        <end position="173"/>
    </location>
</feature>
<keyword evidence="4 7" id="KW-0812">Transmembrane</keyword>
<evidence type="ECO:0000256" key="1">
    <source>
        <dbReference type="ARBA" id="ARBA00004141"/>
    </source>
</evidence>
<name>A0AB73B904_CORFL</name>
<dbReference type="InterPro" id="IPR001734">
    <property type="entry name" value="Na/solute_symporter"/>
</dbReference>
<feature type="transmembrane region" description="Helical" evidence="7">
    <location>
        <begin position="115"/>
        <end position="132"/>
    </location>
</feature>
<feature type="transmembrane region" description="Helical" evidence="7">
    <location>
        <begin position="415"/>
        <end position="438"/>
    </location>
</feature>
<feature type="transmembrane region" description="Helical" evidence="7">
    <location>
        <begin position="73"/>
        <end position="94"/>
    </location>
</feature>
<evidence type="ECO:0000313" key="9">
    <source>
        <dbReference type="Proteomes" id="UP000315353"/>
    </source>
</evidence>
<dbReference type="InterPro" id="IPR038377">
    <property type="entry name" value="Na/Glc_symporter_sf"/>
</dbReference>
<sequence length="486" mass="51059">MIFAAILGIILIAVLGFMGRRGSLDTHSGWSIGDRGMSSITTFFLQAGAIFTSFTFLGMSGLTVLGGVSATYLPAYLVLGYIGMFLIGPIVWKLGSVFNYHTNADMVGHQFGSKILTKTVAIVSVVFFVPIVQVQIVGLGTMVSFATGDKSAGTLSMVASTVLILLFVAWAGLKGVSMTAYFKDVAMVVGLVVVLIGVMVHYAAQGGFNEVMDTMQNLMLIEPGTKTYGVVWFLTSVIISGIGLGAMTLPESWPAVLAAKNSKSVSKNHVMLPLYSLSTLVPIVIGFYAATHLEINKGEENSAILEVAQQSLPGWLMGFVLIAGISCAIVPAAHCVLSIATLISSNLVPQDFLPERRLLVGKGSSAVILLLSLGLAILRPDLMANLYLLTYAGLVQLAPANILSCTKTTFINGKGILAGMLVGVGIVIAFTITGFHLWGMNNGIPAIVANLVVMVAVSALTGPARRPEIDSADHNTAPVGAKVPIH</sequence>
<keyword evidence="3" id="KW-0813">Transport</keyword>
<evidence type="ECO:0000256" key="2">
    <source>
        <dbReference type="ARBA" id="ARBA00006434"/>
    </source>
</evidence>
<dbReference type="PROSITE" id="PS50283">
    <property type="entry name" value="NA_SOLUT_SYMP_3"/>
    <property type="match status" value="1"/>
</dbReference>
<proteinExistence type="inferred from homology"/>
<feature type="transmembrane region" description="Helical" evidence="7">
    <location>
        <begin position="185"/>
        <end position="208"/>
    </location>
</feature>